<evidence type="ECO:0000313" key="2">
    <source>
        <dbReference type="Proteomes" id="UP000824782"/>
    </source>
</evidence>
<comment type="caution">
    <text evidence="1">The sequence shown here is derived from an EMBL/GenBank/DDBJ whole genome shotgun (WGS) entry which is preliminary data.</text>
</comment>
<dbReference type="Proteomes" id="UP000824782">
    <property type="component" value="Unassembled WGS sequence"/>
</dbReference>
<proteinExistence type="predicted"/>
<keyword evidence="2" id="KW-1185">Reference proteome</keyword>
<reference evidence="1" key="1">
    <citation type="thesis" date="2020" institute="ProQuest LLC" country="789 East Eisenhower Parkway, Ann Arbor, MI, USA">
        <title>Comparative Genomics and Chromosome Evolution.</title>
        <authorList>
            <person name="Mudd A.B."/>
        </authorList>
    </citation>
    <scope>NUCLEOTIDE SEQUENCE</scope>
    <source>
        <strain evidence="1">237g6f4</strain>
        <tissue evidence="1">Blood</tissue>
    </source>
</reference>
<name>A0AAV6YL11_ENGPU</name>
<dbReference type="AlphaFoldDB" id="A0AAV6YL11"/>
<accession>A0AAV6YL11</accession>
<protein>
    <submittedName>
        <fullName evidence="1">Uncharacterized protein</fullName>
    </submittedName>
</protein>
<sequence length="91" mass="10642">MMNFWKAEEETGFITTTSSTPDFLTRSRGIHPDRGGFYPAIFRVRLRSIALEIPCIPRLHRNGFLSDRCQIYGWPPRDLRYRFHTRVGGVV</sequence>
<gene>
    <name evidence="1" type="ORF">GDO81_023325</name>
</gene>
<evidence type="ECO:0000313" key="1">
    <source>
        <dbReference type="EMBL" id="KAG8538084.1"/>
    </source>
</evidence>
<dbReference type="EMBL" id="WNYA01024075">
    <property type="protein sequence ID" value="KAG8538084.1"/>
    <property type="molecule type" value="Genomic_DNA"/>
</dbReference>
<organism evidence="1 2">
    <name type="scientific">Engystomops pustulosus</name>
    <name type="common">Tungara frog</name>
    <name type="synonym">Physalaemus pustulosus</name>
    <dbReference type="NCBI Taxonomy" id="76066"/>
    <lineage>
        <taxon>Eukaryota</taxon>
        <taxon>Metazoa</taxon>
        <taxon>Chordata</taxon>
        <taxon>Craniata</taxon>
        <taxon>Vertebrata</taxon>
        <taxon>Euteleostomi</taxon>
        <taxon>Amphibia</taxon>
        <taxon>Batrachia</taxon>
        <taxon>Anura</taxon>
        <taxon>Neobatrachia</taxon>
        <taxon>Hyloidea</taxon>
        <taxon>Leptodactylidae</taxon>
        <taxon>Leiuperinae</taxon>
        <taxon>Engystomops</taxon>
    </lineage>
</organism>